<reference evidence="1 2" key="3">
    <citation type="journal article" date="2008" name="BMC Genomics">
        <title>The genome of the versatile nitrogen fixer Azorhizobium caulinodans ORS571.</title>
        <authorList>
            <person name="Lee KB."/>
            <person name="Backer P.D."/>
            <person name="Aono T."/>
            <person name="Liu CT."/>
            <person name="Suzuki S."/>
            <person name="Suzuki T."/>
            <person name="Kaneko T."/>
            <person name="Yamada M."/>
            <person name="Tabata S."/>
            <person name="Kupfer D.M."/>
            <person name="Najar F.Z."/>
            <person name="Wiley G.B."/>
            <person name="Roe B."/>
            <person name="Binnewies T.T."/>
            <person name="Ussery D.W."/>
            <person name="D'Haeze W."/>
            <person name="Herder J.D."/>
            <person name="Gevers D."/>
            <person name="Vereecke D."/>
            <person name="Holsters M."/>
            <person name="Oyaizu H."/>
        </authorList>
    </citation>
    <scope>NUCLEOTIDE SEQUENCE [LARGE SCALE GENOMIC DNA]</scope>
    <source>
        <strain evidence="2">ATCC 43989 / DSM 5975 / JCM 20966 / LMG 6465 / NBRC 14845 / NCIMB 13405 / ORS 571</strain>
    </source>
</reference>
<accession>A8IMK2</accession>
<dbReference type="eggNOG" id="COG5468">
    <property type="taxonomic scope" value="Bacteria"/>
</dbReference>
<dbReference type="GO" id="GO:0043165">
    <property type="term" value="P:Gram-negative-bacterium-type cell outer membrane assembly"/>
    <property type="evidence" value="ECO:0007669"/>
    <property type="project" value="InterPro"/>
</dbReference>
<dbReference type="Gene3D" id="3.30.160.150">
    <property type="entry name" value="Lipoprotein like domain"/>
    <property type="match status" value="1"/>
</dbReference>
<dbReference type="AlphaFoldDB" id="A8IMK2"/>
<dbReference type="InterPro" id="IPR007485">
    <property type="entry name" value="LPS_assembly_LptE"/>
</dbReference>
<keyword evidence="2" id="KW-1185">Reference proteome</keyword>
<reference evidence="1 2" key="6">
    <citation type="journal article" date="2011" name="Appl. Environ. Microbiol.">
        <title>Involvement of the azorhizobial chromosome partition gene (parA) in the onset of bacteroid differentiation during Sesbania rostrata stem nodule development.</title>
        <authorList>
            <person name="Liu CT."/>
            <person name="Lee KB."/>
            <person name="Wang YS."/>
            <person name="Peng MH."/>
            <person name="Lee KT."/>
            <person name="Suzuki S."/>
            <person name="Suzuki T."/>
            <person name="Oyaizu H."/>
        </authorList>
    </citation>
    <scope>NUCLEOTIDE SEQUENCE [LARGE SCALE GENOMIC DNA]</scope>
    <source>
        <strain evidence="2">ATCC 43989 / DSM 5975 / JCM 20966 / LMG 6465 / NBRC 14845 / NCIMB 13405 / ORS 571</strain>
    </source>
</reference>
<sequence length="167" mass="17836">MYAEKTVTPAGQPLVEMMRQVEIVKIEGKLGNDLRNDLIFELTGGAGNPVGAPYKMFITVVTNSASSIVDTTSGLPQNRIIHVTANWRVVRAGEETKPPVLQGKSSGSASIDVSEQRFANWRATRDAESRAARMVVEQIRAQLAAYFINPPAPPAAPAAPAAKPPGT</sequence>
<gene>
    <name evidence="1" type="ordered locus">AZC_0568</name>
</gene>
<reference evidence="1 2" key="5">
    <citation type="journal article" date="2010" name="Appl. Environ. Microbiol.">
        <title>phrR-like gene praR of Azorhizobium caulinodans ORS571 is essential for symbiosis with Sesbania rostrata and is involved in expression of reb genes.</title>
        <authorList>
            <person name="Akiba N."/>
            <person name="Aono T."/>
            <person name="Toyazaki H."/>
            <person name="Sato S."/>
            <person name="Oyaizu H."/>
        </authorList>
    </citation>
    <scope>NUCLEOTIDE SEQUENCE [LARGE SCALE GENOMIC DNA]</scope>
    <source>
        <strain evidence="2">ATCC 43989 / DSM 5975 / JCM 20966 / LMG 6465 / NBRC 14845 / NCIMB 13405 / ORS 571</strain>
    </source>
</reference>
<dbReference type="GO" id="GO:0019867">
    <property type="term" value="C:outer membrane"/>
    <property type="evidence" value="ECO:0007669"/>
    <property type="project" value="InterPro"/>
</dbReference>
<proteinExistence type="predicted"/>
<reference evidence="2" key="2">
    <citation type="submission" date="2007-04" db="EMBL/GenBank/DDBJ databases">
        <title>Complete genome sequence of the nitrogen-fixing bacterium Azorhizobium caulinodans ORS571.</title>
        <authorList>
            <person name="Lee K.B."/>
            <person name="Backer P.D."/>
            <person name="Aono T."/>
            <person name="Liu C.T."/>
            <person name="Suzuki S."/>
            <person name="Suzuki T."/>
            <person name="Kaneko T."/>
            <person name="Yamada M."/>
            <person name="Tabata S."/>
            <person name="Kupfer D.M."/>
            <person name="Najar F.Z."/>
            <person name="Wiley G.B."/>
            <person name="Roe B."/>
            <person name="Binnewies T."/>
            <person name="Ussery D."/>
            <person name="Vereecke D."/>
            <person name="Gevers D."/>
            <person name="Holsters M."/>
            <person name="Oyaizu H."/>
        </authorList>
    </citation>
    <scope>NUCLEOTIDE SEQUENCE [LARGE SCALE GENOMIC DNA]</scope>
    <source>
        <strain evidence="2">ATCC 43989 / DSM 5975 / JCM 20966 / LMG 6465 / NBRC 14845 / NCIMB 13405 / ORS 571</strain>
    </source>
</reference>
<evidence type="ECO:0000313" key="1">
    <source>
        <dbReference type="EMBL" id="BAF86566.1"/>
    </source>
</evidence>
<dbReference type="Pfam" id="PF04390">
    <property type="entry name" value="LptE"/>
    <property type="match status" value="1"/>
</dbReference>
<reference evidence="1 2" key="4">
    <citation type="journal article" date="2009" name="Appl. Environ. Microbiol.">
        <title>Comparative genome-wide transcriptional profiling of Azorhizobium caulinodans ORS571 grown under free-living and symbiotic conditions.</title>
        <authorList>
            <person name="Tsukada S."/>
            <person name="Aono T."/>
            <person name="Akiba N."/>
            <person name="Lee KB."/>
            <person name="Liu CT."/>
            <person name="Toyazaki H."/>
            <person name="Oyaizu H."/>
        </authorList>
    </citation>
    <scope>NUCLEOTIDE SEQUENCE [LARGE SCALE GENOMIC DNA]</scope>
    <source>
        <strain evidence="2">ATCC 43989 / DSM 5975 / JCM 20966 / LMG 6465 / NBRC 14845 / NCIMB 13405 / ORS 571</strain>
    </source>
</reference>
<dbReference type="HOGENOM" id="CLU_117986_1_0_5"/>
<dbReference type="Proteomes" id="UP000000270">
    <property type="component" value="Chromosome"/>
</dbReference>
<protein>
    <recommendedName>
        <fullName evidence="3">LPS-assembly lipoprotein</fullName>
    </recommendedName>
</protein>
<name>A8IMK2_AZOC5</name>
<dbReference type="KEGG" id="azc:AZC_0568"/>
<dbReference type="STRING" id="438753.AZC_0568"/>
<evidence type="ECO:0000313" key="2">
    <source>
        <dbReference type="Proteomes" id="UP000000270"/>
    </source>
</evidence>
<reference evidence="1 2" key="1">
    <citation type="journal article" date="2007" name="Appl. Environ. Microbiol.">
        <title>Rhizobial factors required for stem nodule maturation and maintenance in Sesbania rostrata-Azorhizobium caulinodans ORS571 symbiosis.</title>
        <authorList>
            <person name="Suzuki S."/>
            <person name="Aono T."/>
            <person name="Lee KB."/>
            <person name="Suzuki T."/>
            <person name="Liu CT."/>
            <person name="Miwa H."/>
            <person name="Wakao S."/>
            <person name="Iki T."/>
            <person name="Oyaizu H."/>
        </authorList>
    </citation>
    <scope>NUCLEOTIDE SEQUENCE [LARGE SCALE GENOMIC DNA]</scope>
    <source>
        <strain evidence="2">ATCC 43989 / DSM 5975 / JCM 20966 / LMG 6465 / NBRC 14845 / NCIMB 13405 / ORS 571</strain>
    </source>
</reference>
<evidence type="ECO:0008006" key="3">
    <source>
        <dbReference type="Google" id="ProtNLM"/>
    </source>
</evidence>
<organism evidence="1 2">
    <name type="scientific">Azorhizobium caulinodans (strain ATCC 43989 / DSM 5975 / JCM 20966 / LMG 6465 / NBRC 14845 / NCIMB 13405 / ORS 571)</name>
    <dbReference type="NCBI Taxonomy" id="438753"/>
    <lineage>
        <taxon>Bacteria</taxon>
        <taxon>Pseudomonadati</taxon>
        <taxon>Pseudomonadota</taxon>
        <taxon>Alphaproteobacteria</taxon>
        <taxon>Hyphomicrobiales</taxon>
        <taxon>Xanthobacteraceae</taxon>
        <taxon>Azorhizobium</taxon>
    </lineage>
</organism>
<dbReference type="EMBL" id="AP009384">
    <property type="protein sequence ID" value="BAF86566.1"/>
    <property type="molecule type" value="Genomic_DNA"/>
</dbReference>